<organism evidence="1">
    <name type="scientific">Erwinia amylovora ATCC BAA-2158</name>
    <dbReference type="NCBI Taxonomy" id="889211"/>
    <lineage>
        <taxon>Bacteria</taxon>
        <taxon>Pseudomonadati</taxon>
        <taxon>Pseudomonadota</taxon>
        <taxon>Gammaproteobacteria</taxon>
        <taxon>Enterobacterales</taxon>
        <taxon>Erwiniaceae</taxon>
        <taxon>Erwinia</taxon>
    </lineage>
</organism>
<dbReference type="EMBL" id="FR719189">
    <property type="protein sequence ID" value="CBX79853.1"/>
    <property type="molecule type" value="Genomic_DNA"/>
</dbReference>
<gene>
    <name evidence="1" type="ORF">EAIL5_1033</name>
</gene>
<reference evidence="1" key="1">
    <citation type="journal article" date="2011" name="J. Bacteriol.">
        <title>Genome Sequence of an Erwinia amylovora Strain with Pathogenicity Restricted to Rubus Plants.</title>
        <authorList>
            <person name="Powney R."/>
            <person name="Smits T.H."/>
            <person name="Sawbridge T."/>
            <person name="Frey B."/>
            <person name="Blom J."/>
            <person name="Frey J.E."/>
            <person name="Plummer K.M."/>
            <person name="Beer S.V."/>
            <person name="Luck J."/>
            <person name="Duffy B."/>
            <person name="Rodoni B."/>
        </authorList>
    </citation>
    <scope>NUCLEOTIDE SEQUENCE</scope>
    <source>
        <strain evidence="1">ATCC BAA-2158</strain>
    </source>
</reference>
<proteinExistence type="predicted"/>
<evidence type="ECO:0000313" key="1">
    <source>
        <dbReference type="EMBL" id="CBX79853.1"/>
    </source>
</evidence>
<name>E5B366_ERWAM</name>
<protein>
    <submittedName>
        <fullName evidence="1">Uncharacterized protein</fullName>
    </submittedName>
</protein>
<sequence>MALASPGFNSDDLMSSLPPHQGLYAPVKLTSWCRAGARQLLTCDNYLTDRRTNQLIVSKIMTL</sequence>
<dbReference type="AlphaFoldDB" id="E5B366"/>
<accession>E5B366</accession>